<organism evidence="13 14">
    <name type="scientific">Besnoitia besnoiti</name>
    <name type="common">Apicomplexan protozoan</name>
    <dbReference type="NCBI Taxonomy" id="94643"/>
    <lineage>
        <taxon>Eukaryota</taxon>
        <taxon>Sar</taxon>
        <taxon>Alveolata</taxon>
        <taxon>Apicomplexa</taxon>
        <taxon>Conoidasida</taxon>
        <taxon>Coccidia</taxon>
        <taxon>Eucoccidiorida</taxon>
        <taxon>Eimeriorina</taxon>
        <taxon>Sarcocystidae</taxon>
        <taxon>Besnoitia</taxon>
    </lineage>
</organism>
<dbReference type="GO" id="GO:0060170">
    <property type="term" value="C:ciliary membrane"/>
    <property type="evidence" value="ECO:0007669"/>
    <property type="project" value="UniProtKB-SubCell"/>
</dbReference>
<dbReference type="PANTHER" id="PTHR14605:SF1">
    <property type="entry name" value="TRANSMEMBRANE PROTEIN 231"/>
    <property type="match status" value="1"/>
</dbReference>
<evidence type="ECO:0000256" key="10">
    <source>
        <dbReference type="ARBA" id="ARBA00023273"/>
    </source>
</evidence>
<keyword evidence="9" id="KW-0325">Glycoprotein</keyword>
<keyword evidence="6 12" id="KW-1133">Transmembrane helix</keyword>
<evidence type="ECO:0000256" key="12">
    <source>
        <dbReference type="SAM" id="Phobius"/>
    </source>
</evidence>
<keyword evidence="5 12" id="KW-0812">Transmembrane</keyword>
<feature type="transmembrane region" description="Helical" evidence="12">
    <location>
        <begin position="26"/>
        <end position="48"/>
    </location>
</feature>
<gene>
    <name evidence="13" type="ORF">BESB_004330</name>
</gene>
<protein>
    <recommendedName>
        <fullName evidence="3">Transmembrane protein 231</fullName>
    </recommendedName>
</protein>
<name>A0A2A9MQ71_BESBE</name>
<dbReference type="Proteomes" id="UP000224006">
    <property type="component" value="Chromosome I"/>
</dbReference>
<evidence type="ECO:0000256" key="5">
    <source>
        <dbReference type="ARBA" id="ARBA00022692"/>
    </source>
</evidence>
<dbReference type="KEGG" id="bbes:BESB_004330"/>
<comment type="subcellular location">
    <subcellularLocation>
        <location evidence="1">Cell projection</location>
        <location evidence="1">Cilium membrane</location>
        <topology evidence="1">Multi-pass membrane protein</topology>
    </subcellularLocation>
</comment>
<proteinExistence type="inferred from homology"/>
<sequence length="404" mass="44275">MNCHRSVVVHSIPHSQLFAARRCSCAWLLSVVMWFLALIVPFIVAFCYDGWWFEKVKQTTLVAEQPRILSVEPMFASVALQPDAGRSAVNSVKRERPPAEPSRLVWARNRHPKLLHGSGGDKGPLAGDSTKLKSPNVAVSPRLALRTLCFVKPVLIASLAVCEADVSEAELCLRIAKLLSLGHETSTVSLRGGVGYAVDVSLSWGLEAVFSPKGVFHSEPRRTRGESAGVIHCEIGLEVNYELQSRPGQRFRSVAVVSEGSHAPVAGMELEGTLVLQQHTLFDAGIASRQAHLSHKTPGREPTNPRLAAQQLNLFASTTSVHWTYGPLSADNKQFEASITLKVPTQAVASEPTFFEVGVRAWVRYFVVAFPCVKIMRFLKGFLFAGRYVTTYSISTVPGKELYA</sequence>
<dbReference type="OrthoDB" id="10548629at2759"/>
<dbReference type="GO" id="GO:0060271">
    <property type="term" value="P:cilium assembly"/>
    <property type="evidence" value="ECO:0007669"/>
    <property type="project" value="TreeGrafter"/>
</dbReference>
<evidence type="ECO:0000256" key="9">
    <source>
        <dbReference type="ARBA" id="ARBA00023180"/>
    </source>
</evidence>
<comment type="function">
    <text evidence="11">Transmembrane component of the tectonic-like complex, a complex localized at the transition zone of primary cilia and acting as a barrier that prevents diffusion of transmembrane proteins between the cilia and plasma membranes. Required for ciliogenesis and sonic hedgehog/SHH signaling.</text>
</comment>
<evidence type="ECO:0000256" key="7">
    <source>
        <dbReference type="ARBA" id="ARBA00023069"/>
    </source>
</evidence>
<keyword evidence="14" id="KW-1185">Reference proteome</keyword>
<dbReference type="AlphaFoldDB" id="A0A2A9MQ71"/>
<comment type="caution">
    <text evidence="13">The sequence shown here is derived from an EMBL/GenBank/DDBJ whole genome shotgun (WGS) entry which is preliminary data.</text>
</comment>
<dbReference type="GO" id="GO:0032880">
    <property type="term" value="P:regulation of protein localization"/>
    <property type="evidence" value="ECO:0007669"/>
    <property type="project" value="TreeGrafter"/>
</dbReference>
<accession>A0A2A9MQ71</accession>
<keyword evidence="4" id="KW-1003">Cell membrane</keyword>
<dbReference type="RefSeq" id="XP_029222101.1">
    <property type="nucleotide sequence ID" value="XM_029359188.1"/>
</dbReference>
<keyword evidence="8 12" id="KW-0472">Membrane</keyword>
<evidence type="ECO:0000256" key="8">
    <source>
        <dbReference type="ARBA" id="ARBA00023136"/>
    </source>
</evidence>
<evidence type="ECO:0000256" key="1">
    <source>
        <dbReference type="ARBA" id="ARBA00004272"/>
    </source>
</evidence>
<dbReference type="GO" id="GO:0035869">
    <property type="term" value="C:ciliary transition zone"/>
    <property type="evidence" value="ECO:0007669"/>
    <property type="project" value="TreeGrafter"/>
</dbReference>
<evidence type="ECO:0000313" key="14">
    <source>
        <dbReference type="Proteomes" id="UP000224006"/>
    </source>
</evidence>
<dbReference type="VEuPathDB" id="ToxoDB:BESB_004330"/>
<evidence type="ECO:0000256" key="2">
    <source>
        <dbReference type="ARBA" id="ARBA00009082"/>
    </source>
</evidence>
<evidence type="ECO:0000256" key="4">
    <source>
        <dbReference type="ARBA" id="ARBA00022475"/>
    </source>
</evidence>
<dbReference type="GeneID" id="40305496"/>
<evidence type="ECO:0000256" key="6">
    <source>
        <dbReference type="ARBA" id="ARBA00022989"/>
    </source>
</evidence>
<evidence type="ECO:0000313" key="13">
    <source>
        <dbReference type="EMBL" id="PFH38092.1"/>
    </source>
</evidence>
<dbReference type="InterPro" id="IPR019306">
    <property type="entry name" value="TMEM231"/>
</dbReference>
<dbReference type="PANTHER" id="PTHR14605">
    <property type="entry name" value="CHST5 PROTEIN"/>
    <property type="match status" value="1"/>
</dbReference>
<comment type="similarity">
    <text evidence="2">Belongs to the TMEM231 family.</text>
</comment>
<evidence type="ECO:0000256" key="11">
    <source>
        <dbReference type="ARBA" id="ARBA00024803"/>
    </source>
</evidence>
<dbReference type="Pfam" id="PF10149">
    <property type="entry name" value="TM231"/>
    <property type="match status" value="2"/>
</dbReference>
<keyword evidence="10" id="KW-0966">Cell projection</keyword>
<reference evidence="13 14" key="1">
    <citation type="submission" date="2017-09" db="EMBL/GenBank/DDBJ databases">
        <title>Genome sequencing of Besnoitia besnoiti strain Bb-Ger1.</title>
        <authorList>
            <person name="Schares G."/>
            <person name="Venepally P."/>
            <person name="Lorenzi H.A."/>
        </authorList>
    </citation>
    <scope>NUCLEOTIDE SEQUENCE [LARGE SCALE GENOMIC DNA]</scope>
    <source>
        <strain evidence="13 14">Bb-Ger1</strain>
    </source>
</reference>
<dbReference type="EMBL" id="NWUJ01000001">
    <property type="protein sequence ID" value="PFH38092.1"/>
    <property type="molecule type" value="Genomic_DNA"/>
</dbReference>
<evidence type="ECO:0000256" key="3">
    <source>
        <dbReference type="ARBA" id="ARBA00015087"/>
    </source>
</evidence>
<keyword evidence="7" id="KW-0969">Cilium</keyword>